<organism evidence="1">
    <name type="scientific">Oikopleura dioica</name>
    <name type="common">Tunicate</name>
    <dbReference type="NCBI Taxonomy" id="34765"/>
    <lineage>
        <taxon>Eukaryota</taxon>
        <taxon>Metazoa</taxon>
        <taxon>Chordata</taxon>
        <taxon>Tunicata</taxon>
        <taxon>Appendicularia</taxon>
        <taxon>Copelata</taxon>
        <taxon>Oikopleuridae</taxon>
        <taxon>Oikopleura</taxon>
    </lineage>
</organism>
<sequence length="18" mass="1985">MHILTHGVKPIQASVVVR</sequence>
<dbReference type="Proteomes" id="UP000011014">
    <property type="component" value="Unassembled WGS sequence"/>
</dbReference>
<accession>E4YFF6</accession>
<gene>
    <name evidence="1" type="ORF">GSOID_T00024243001</name>
</gene>
<proteinExistence type="predicted"/>
<evidence type="ECO:0000313" key="1">
    <source>
        <dbReference type="EMBL" id="CBY34230.1"/>
    </source>
</evidence>
<reference evidence="1" key="1">
    <citation type="journal article" date="2010" name="Science">
        <title>Plasticity of animal genome architecture unmasked by rapid evolution of a pelagic tunicate.</title>
        <authorList>
            <person name="Denoeud F."/>
            <person name="Henriet S."/>
            <person name="Mungpakdee S."/>
            <person name="Aury J.M."/>
            <person name="Da Silva C."/>
            <person name="Brinkmann H."/>
            <person name="Mikhaleva J."/>
            <person name="Olsen L.C."/>
            <person name="Jubin C."/>
            <person name="Canestro C."/>
            <person name="Bouquet J.M."/>
            <person name="Danks G."/>
            <person name="Poulain J."/>
            <person name="Campsteijn C."/>
            <person name="Adamski M."/>
            <person name="Cross I."/>
            <person name="Yadetie F."/>
            <person name="Muffato M."/>
            <person name="Louis A."/>
            <person name="Butcher S."/>
            <person name="Tsagkogeorga G."/>
            <person name="Konrad A."/>
            <person name="Singh S."/>
            <person name="Jensen M.F."/>
            <person name="Cong E.H."/>
            <person name="Eikeseth-Otteraa H."/>
            <person name="Noel B."/>
            <person name="Anthouard V."/>
            <person name="Porcel B.M."/>
            <person name="Kachouri-Lafond R."/>
            <person name="Nishino A."/>
            <person name="Ugolini M."/>
            <person name="Chourrout P."/>
            <person name="Nishida H."/>
            <person name="Aasland R."/>
            <person name="Huzurbazar S."/>
            <person name="Westhof E."/>
            <person name="Delsuc F."/>
            <person name="Lehrach H."/>
            <person name="Reinhardt R."/>
            <person name="Weissenbach J."/>
            <person name="Roy S.W."/>
            <person name="Artiguenave F."/>
            <person name="Postlethwait J.H."/>
            <person name="Manak J.R."/>
            <person name="Thompson E.M."/>
            <person name="Jaillon O."/>
            <person name="Du Pasquier L."/>
            <person name="Boudinot P."/>
            <person name="Liberles D.A."/>
            <person name="Volff J.N."/>
            <person name="Philippe H."/>
            <person name="Lenhard B."/>
            <person name="Roest Crollius H."/>
            <person name="Wincker P."/>
            <person name="Chourrout D."/>
        </authorList>
    </citation>
    <scope>NUCLEOTIDE SEQUENCE [LARGE SCALE GENOMIC DNA]</scope>
</reference>
<dbReference type="AlphaFoldDB" id="E4YFF6"/>
<dbReference type="EMBL" id="FN654488">
    <property type="protein sequence ID" value="CBY34230.1"/>
    <property type="molecule type" value="Genomic_DNA"/>
</dbReference>
<name>E4YFF6_OIKDI</name>
<protein>
    <submittedName>
        <fullName evidence="1">Uncharacterized protein</fullName>
    </submittedName>
</protein>